<dbReference type="EMBL" id="BANC01000005">
    <property type="protein sequence ID" value="GAN78615.1"/>
    <property type="molecule type" value="Genomic_DNA"/>
</dbReference>
<reference evidence="1 2" key="1">
    <citation type="submission" date="2012-11" db="EMBL/GenBank/DDBJ databases">
        <title>Whole genome sequence of Acidocella aminolytica 101 = DSM 11237.</title>
        <authorList>
            <person name="Azuma Y."/>
            <person name="Higashiura N."/>
            <person name="Hirakawa H."/>
            <person name="Matsushita K."/>
        </authorList>
    </citation>
    <scope>NUCLEOTIDE SEQUENCE [LARGE SCALE GENOMIC DNA]</scope>
    <source>
        <strain evidence="2">101 / DSM 11237</strain>
    </source>
</reference>
<dbReference type="Proteomes" id="UP000032668">
    <property type="component" value="Unassembled WGS sequence"/>
</dbReference>
<accession>A0A0D6PA57</accession>
<protein>
    <submittedName>
        <fullName evidence="1">Uncharacterized protein</fullName>
    </submittedName>
</protein>
<proteinExistence type="predicted"/>
<evidence type="ECO:0000313" key="1">
    <source>
        <dbReference type="EMBL" id="GAN78615.1"/>
    </source>
</evidence>
<sequence length="88" mass="10040">MKYQTNYASVWNGERELLAIAEVMRSVLPPEATSKLLPCDAELFAVQFTAAILQRLLNCDDEAERRWWRVVAEMFARHVVYGPNGPQG</sequence>
<evidence type="ECO:0000313" key="2">
    <source>
        <dbReference type="Proteomes" id="UP000032668"/>
    </source>
</evidence>
<organism evidence="1 2">
    <name type="scientific">Acidocella aminolytica 101 = DSM 11237</name>
    <dbReference type="NCBI Taxonomy" id="1120923"/>
    <lineage>
        <taxon>Bacteria</taxon>
        <taxon>Pseudomonadati</taxon>
        <taxon>Pseudomonadota</taxon>
        <taxon>Alphaproteobacteria</taxon>
        <taxon>Acetobacterales</taxon>
        <taxon>Acidocellaceae</taxon>
        <taxon>Acidocella</taxon>
    </lineage>
</organism>
<comment type="caution">
    <text evidence="1">The sequence shown here is derived from an EMBL/GenBank/DDBJ whole genome shotgun (WGS) entry which is preliminary data.</text>
</comment>
<gene>
    <name evidence="1" type="ORF">Aam_005_014</name>
</gene>
<dbReference type="RefSeq" id="WP_048877114.1">
    <property type="nucleotide sequence ID" value="NZ_BANC01000005.1"/>
</dbReference>
<keyword evidence="2" id="KW-1185">Reference proteome</keyword>
<dbReference type="AlphaFoldDB" id="A0A0D6PA57"/>
<name>A0A0D6PA57_9PROT</name>